<dbReference type="EMBL" id="PUJY01000045">
    <property type="protein sequence ID" value="TDB48244.1"/>
    <property type="molecule type" value="Genomic_DNA"/>
</dbReference>
<dbReference type="GO" id="GO:0004521">
    <property type="term" value="F:RNA endonuclease activity"/>
    <property type="evidence" value="ECO:0007669"/>
    <property type="project" value="InterPro"/>
</dbReference>
<dbReference type="Proteomes" id="UP000295598">
    <property type="component" value="Unassembled WGS sequence"/>
</dbReference>
<dbReference type="InterPro" id="IPR022597">
    <property type="entry name" value="GhoS"/>
</dbReference>
<reference evidence="1 2" key="1">
    <citation type="journal article" date="2019" name="Int. J. Syst. Evol. Microbiol.">
        <title>Photorhabdus khanii subsp. guanajuatensis subsp. nov., isolated from Heterorhabditis atacamensis, and Photorhabdus luminescens subsp. mexicana subsp. nov., isolated from Heterorhabditis mexicana entomopathogenic nematodes.</title>
        <authorList>
            <person name="Machado R.A.R."/>
            <person name="Bruno P."/>
            <person name="Arce C.C.M."/>
            <person name="Liechti N."/>
            <person name="Kohler A."/>
            <person name="Bernal J."/>
            <person name="Bruggmann R."/>
            <person name="Turlings T.C.J."/>
        </authorList>
    </citation>
    <scope>NUCLEOTIDE SEQUENCE [LARGE SCALE GENOMIC DNA]</scope>
    <source>
        <strain evidence="1 2">MEX20-17</strain>
    </source>
</reference>
<name>A0A4R4J3Z6_9GAMM</name>
<comment type="caution">
    <text evidence="1">The sequence shown here is derived from an EMBL/GenBank/DDBJ whole genome shotgun (WGS) entry which is preliminary data.</text>
</comment>
<gene>
    <name evidence="1" type="ORF">C5467_19415</name>
</gene>
<dbReference type="AlphaFoldDB" id="A0A4R4J3Z6"/>
<accession>A0A4R4J3Z6</accession>
<evidence type="ECO:0000313" key="2">
    <source>
        <dbReference type="Proteomes" id="UP000295598"/>
    </source>
</evidence>
<sequence length="94" mass="10750">MADFIVRVELRKADNSDYDKLYDKMKAKGFSKFITADSGNKYELPPAEYYFKSESKSRQEVRDLAYDVAKSVNSRPAVLVTESDGISWRGLDRA</sequence>
<dbReference type="Pfam" id="PF11080">
    <property type="entry name" value="GhoS"/>
    <property type="match status" value="1"/>
</dbReference>
<organism evidence="1 2">
    <name type="scientific">Photorhabdus khanii subsp. guanajuatensis</name>
    <dbReference type="NCBI Taxonomy" id="2100166"/>
    <lineage>
        <taxon>Bacteria</taxon>
        <taxon>Pseudomonadati</taxon>
        <taxon>Pseudomonadota</taxon>
        <taxon>Gammaproteobacteria</taxon>
        <taxon>Enterobacterales</taxon>
        <taxon>Morganellaceae</taxon>
        <taxon>Photorhabdus</taxon>
    </lineage>
</organism>
<proteinExistence type="predicted"/>
<evidence type="ECO:0000313" key="1">
    <source>
        <dbReference type="EMBL" id="TDB48244.1"/>
    </source>
</evidence>
<dbReference type="RefSeq" id="WP_112879875.1">
    <property type="nucleotide sequence ID" value="NZ_CAWOJO010000045.1"/>
</dbReference>
<protein>
    <submittedName>
        <fullName evidence="1">DUF2622 domain-containing protein</fullName>
    </submittedName>
</protein>